<dbReference type="HOGENOM" id="CLU_407548_0_0_6"/>
<reference evidence="1 2" key="1">
    <citation type="journal article" date="2009" name="Infect. Immun.">
        <title>Comparative genomics reveal extensive transposon-mediated genomic plasticity and diversity among potential effector proteins within the genus Coxiella.</title>
        <authorList>
            <person name="Beare P.A."/>
            <person name="Unsworth N."/>
            <person name="Andoh M."/>
            <person name="Voth D.E."/>
            <person name="Omsland A."/>
            <person name="Gilk S.D."/>
            <person name="Williams K.P."/>
            <person name="Sobral B.W."/>
            <person name="Kupko J.J.III."/>
            <person name="Porcella S.F."/>
            <person name="Samuel J.E."/>
            <person name="Heinzen R.A."/>
        </authorList>
    </citation>
    <scope>NUCLEOTIDE SEQUENCE [LARGE SCALE GENOMIC DNA]</scope>
    <source>
        <strain evidence="1 2">Dugway 5J108-111</strain>
    </source>
</reference>
<evidence type="ECO:0000313" key="1">
    <source>
        <dbReference type="EMBL" id="ACI23211.1"/>
    </source>
</evidence>
<dbReference type="GO" id="GO:0006426">
    <property type="term" value="P:glycyl-tRNA aminoacylation"/>
    <property type="evidence" value="ECO:0007669"/>
    <property type="project" value="InterPro"/>
</dbReference>
<dbReference type="GO" id="GO:0005737">
    <property type="term" value="C:cytoplasm"/>
    <property type="evidence" value="ECO:0007669"/>
    <property type="project" value="InterPro"/>
</dbReference>
<evidence type="ECO:0000313" key="2">
    <source>
        <dbReference type="Proteomes" id="UP000008555"/>
    </source>
</evidence>
<gene>
    <name evidence="1" type="ORF">CBUD_1886a</name>
</gene>
<dbReference type="KEGG" id="cbd:CBUD_1886a"/>
<accession>B5XHJ1</accession>
<dbReference type="PROSITE" id="PS50861">
    <property type="entry name" value="AA_TRNA_LIGASE_II_GLYAB"/>
    <property type="match status" value="1"/>
</dbReference>
<dbReference type="Proteomes" id="UP000008555">
    <property type="component" value="Chromosome"/>
</dbReference>
<dbReference type="AlphaFoldDB" id="B5XHJ1"/>
<name>B5XHJ1_COXBN</name>
<sequence>MSRHHNNTDPLKHLSEQVNLWVKQIEPRDLDPRLEQELGKILELISDLERQPPSDNRNAFISSQVCQLATATVTWRQLTPEKSDQLRELIYRYLPYFHPMNLPNVLVSLSYMKGRWDEIENRGHNRVLFISLSDHCQNFKNDEIYSLFRALGRLKVQWPTVDLIFNKAFHDRASDFIKYSISMPSLINLLLWFSRMGINRYTADAGELVLGAWDQICKYFPRGRQMNSRDTYHLLIALADCGFTWDEIRGVEDDLLKALKKTTEHTIFINAYPYAEKMLQALVKMKFNLADNKRHLPFNKKPKFETEVIHSIIDTLVIKVIGNDKARVISVLLYSAKLGYMRHTFPEGRAERMLGRIRGVLKDPRSQTIAPFTKIDMIIALVKMEMFPKAFPRISNGIAEIFSFLLERLEDFFQQTSLSESTLADFLDAVSYLNLRHLTPRSTSTLVSRLQTVIERALYLKMMVDYDIDPNEINEWRRRYQQISSQREGVIQDIAINKIAYDATREKIKSSAYLIEAAIKAGMRPQDALSLYTPYNIYQTFGGRESITDIVWGIITEKTWGFQPVEEISRIYSLYLALRQAFPTDTSVLEQWHDLSSKMLRGMPLEEFERTYTRILYPPSPPQLVIPATTFFQEPVWGSQRGQAIDFLNQTFSEIKVSRNQNEESRSDSPPYSC</sequence>
<dbReference type="InterPro" id="IPR006194">
    <property type="entry name" value="Gly-tRNA-synth_heterodimer"/>
</dbReference>
<dbReference type="GO" id="GO:0004820">
    <property type="term" value="F:glycine-tRNA ligase activity"/>
    <property type="evidence" value="ECO:0007669"/>
    <property type="project" value="InterPro"/>
</dbReference>
<organism evidence="1 2">
    <name type="scientific">Coxiella burnetii (strain Dugway 5J108-111)</name>
    <dbReference type="NCBI Taxonomy" id="434922"/>
    <lineage>
        <taxon>Bacteria</taxon>
        <taxon>Pseudomonadati</taxon>
        <taxon>Pseudomonadota</taxon>
        <taxon>Gammaproteobacteria</taxon>
        <taxon>Legionellales</taxon>
        <taxon>Coxiellaceae</taxon>
        <taxon>Coxiella</taxon>
    </lineage>
</organism>
<proteinExistence type="predicted"/>
<protein>
    <submittedName>
        <fullName evidence="1">Uncharacterized protein</fullName>
    </submittedName>
</protein>
<dbReference type="GO" id="GO:0005524">
    <property type="term" value="F:ATP binding"/>
    <property type="evidence" value="ECO:0007669"/>
    <property type="project" value="InterPro"/>
</dbReference>
<dbReference type="EMBL" id="CP000733">
    <property type="protein sequence ID" value="ACI23211.1"/>
    <property type="molecule type" value="Genomic_DNA"/>
</dbReference>